<keyword evidence="2" id="KW-1185">Reference proteome</keyword>
<sequence>MLGSSPDFNSGKEIHQVAGLQDVNGNLKCCKSKGTSAIPQNRSTQSSNQMKAHGHESIKAYKNLFRTPEFPVWWWRLPTTMKLRSMDDGAGIPEMKKKCIEIEGPIERAQCHPHQMQRGHGYPPKLQLGFGHVFELSSFWQHELFQSIFIFLINNKFFYAHLNLPLLFLEHLGTLAISQFVWFDPMVHGAKLKLSIV</sequence>
<reference evidence="1 2" key="1">
    <citation type="submission" date="2023-01" db="EMBL/GenBank/DDBJ databases">
        <authorList>
            <person name="Kreplak J."/>
        </authorList>
    </citation>
    <scope>NUCLEOTIDE SEQUENCE [LARGE SCALE GENOMIC DNA]</scope>
</reference>
<dbReference type="EMBL" id="OX451739">
    <property type="protein sequence ID" value="CAI8611373.1"/>
    <property type="molecule type" value="Genomic_DNA"/>
</dbReference>
<gene>
    <name evidence="1" type="ORF">VFH_IV226200</name>
</gene>
<accession>A0AAV1AQ48</accession>
<organism evidence="1 2">
    <name type="scientific">Vicia faba</name>
    <name type="common">Broad bean</name>
    <name type="synonym">Faba vulgaris</name>
    <dbReference type="NCBI Taxonomy" id="3906"/>
    <lineage>
        <taxon>Eukaryota</taxon>
        <taxon>Viridiplantae</taxon>
        <taxon>Streptophyta</taxon>
        <taxon>Embryophyta</taxon>
        <taxon>Tracheophyta</taxon>
        <taxon>Spermatophyta</taxon>
        <taxon>Magnoliopsida</taxon>
        <taxon>eudicotyledons</taxon>
        <taxon>Gunneridae</taxon>
        <taxon>Pentapetalae</taxon>
        <taxon>rosids</taxon>
        <taxon>fabids</taxon>
        <taxon>Fabales</taxon>
        <taxon>Fabaceae</taxon>
        <taxon>Papilionoideae</taxon>
        <taxon>50 kb inversion clade</taxon>
        <taxon>NPAAA clade</taxon>
        <taxon>Hologalegina</taxon>
        <taxon>IRL clade</taxon>
        <taxon>Fabeae</taxon>
        <taxon>Vicia</taxon>
    </lineage>
</organism>
<evidence type="ECO:0000313" key="1">
    <source>
        <dbReference type="EMBL" id="CAI8611373.1"/>
    </source>
</evidence>
<dbReference type="Proteomes" id="UP001157006">
    <property type="component" value="Chromosome 4"/>
</dbReference>
<name>A0AAV1AQ48_VICFA</name>
<evidence type="ECO:0000313" key="2">
    <source>
        <dbReference type="Proteomes" id="UP001157006"/>
    </source>
</evidence>
<proteinExistence type="predicted"/>
<dbReference type="AlphaFoldDB" id="A0AAV1AQ48"/>
<protein>
    <submittedName>
        <fullName evidence="1">Uncharacterized protein</fullName>
    </submittedName>
</protein>